<keyword evidence="10" id="KW-1185">Reference proteome</keyword>
<evidence type="ECO:0000313" key="9">
    <source>
        <dbReference type="EMBL" id="KZP14161.1"/>
    </source>
</evidence>
<feature type="region of interest" description="Disordered" evidence="7">
    <location>
        <begin position="1"/>
        <end position="30"/>
    </location>
</feature>
<dbReference type="SUPFAM" id="SSF57701">
    <property type="entry name" value="Zn2/Cys6 DNA-binding domain"/>
    <property type="match status" value="1"/>
</dbReference>
<protein>
    <recommendedName>
        <fullName evidence="8">Zn(2)-C6 fungal-type domain-containing protein</fullName>
    </recommendedName>
</protein>
<dbReference type="GO" id="GO:0000981">
    <property type="term" value="F:DNA-binding transcription factor activity, RNA polymerase II-specific"/>
    <property type="evidence" value="ECO:0007669"/>
    <property type="project" value="InterPro"/>
</dbReference>
<gene>
    <name evidence="9" type="ORF">FIBSPDRAFT_1048936</name>
</gene>
<evidence type="ECO:0000313" key="10">
    <source>
        <dbReference type="Proteomes" id="UP000076532"/>
    </source>
</evidence>
<dbReference type="OrthoDB" id="3163292at2759"/>
<dbReference type="InterPro" id="IPR036864">
    <property type="entry name" value="Zn2-C6_fun-type_DNA-bd_sf"/>
</dbReference>
<accession>A0A166CZH1</accession>
<name>A0A166CZH1_9AGAM</name>
<dbReference type="GO" id="GO:0008270">
    <property type="term" value="F:zinc ion binding"/>
    <property type="evidence" value="ECO:0007669"/>
    <property type="project" value="InterPro"/>
</dbReference>
<dbReference type="CDD" id="cd00067">
    <property type="entry name" value="GAL4"/>
    <property type="match status" value="1"/>
</dbReference>
<keyword evidence="5" id="KW-0804">Transcription</keyword>
<dbReference type="InterPro" id="IPR001138">
    <property type="entry name" value="Zn2Cys6_DnaBD"/>
</dbReference>
<evidence type="ECO:0000256" key="3">
    <source>
        <dbReference type="ARBA" id="ARBA00023015"/>
    </source>
</evidence>
<dbReference type="AlphaFoldDB" id="A0A166CZH1"/>
<reference evidence="9 10" key="1">
    <citation type="journal article" date="2016" name="Mol. Biol. Evol.">
        <title>Comparative Genomics of Early-Diverging Mushroom-Forming Fungi Provides Insights into the Origins of Lignocellulose Decay Capabilities.</title>
        <authorList>
            <person name="Nagy L.G."/>
            <person name="Riley R."/>
            <person name="Tritt A."/>
            <person name="Adam C."/>
            <person name="Daum C."/>
            <person name="Floudas D."/>
            <person name="Sun H."/>
            <person name="Yadav J.S."/>
            <person name="Pangilinan J."/>
            <person name="Larsson K.H."/>
            <person name="Matsuura K."/>
            <person name="Barry K."/>
            <person name="Labutti K."/>
            <person name="Kuo R."/>
            <person name="Ohm R.A."/>
            <person name="Bhattacharya S.S."/>
            <person name="Shirouzu T."/>
            <person name="Yoshinaga Y."/>
            <person name="Martin F.M."/>
            <person name="Grigoriev I.V."/>
            <person name="Hibbett D.S."/>
        </authorList>
    </citation>
    <scope>NUCLEOTIDE SEQUENCE [LARGE SCALE GENOMIC DNA]</scope>
    <source>
        <strain evidence="9 10">CBS 109695</strain>
    </source>
</reference>
<dbReference type="STRING" id="436010.A0A166CZH1"/>
<dbReference type="GO" id="GO:0000976">
    <property type="term" value="F:transcription cis-regulatory region binding"/>
    <property type="evidence" value="ECO:0007669"/>
    <property type="project" value="TreeGrafter"/>
</dbReference>
<dbReference type="PANTHER" id="PTHR31845">
    <property type="entry name" value="FINGER DOMAIN PROTEIN, PUTATIVE-RELATED"/>
    <property type="match status" value="1"/>
</dbReference>
<feature type="domain" description="Zn(2)-C6 fungal-type" evidence="8">
    <location>
        <begin position="31"/>
        <end position="66"/>
    </location>
</feature>
<feature type="compositionally biased region" description="Polar residues" evidence="7">
    <location>
        <begin position="79"/>
        <end position="92"/>
    </location>
</feature>
<keyword evidence="4" id="KW-0238">DNA-binding</keyword>
<dbReference type="Pfam" id="PF00172">
    <property type="entry name" value="Zn_clus"/>
    <property type="match status" value="1"/>
</dbReference>
<evidence type="ECO:0000256" key="7">
    <source>
        <dbReference type="SAM" id="MobiDB-lite"/>
    </source>
</evidence>
<dbReference type="SMART" id="SM00066">
    <property type="entry name" value="GAL4"/>
    <property type="match status" value="1"/>
</dbReference>
<sequence>MRDNSKPESSSARGILARQRAEGTRKRSRQVCTECRQKKVQCDAQDNFPAPCSRCSGINPQPICRVDPSFRRTRKRTHAQPTGGSSMLSSGDDNLHTDDDSPSPALTWPLVPDNAVLPVPIPVPSSSQLSEAIWPTTFALGSVQISLKQATALFDEFFTHFHPQFPLFLYRREPTSLHNQDSFLFWSIICVTSRKPALDPVARVTLESVSYAALANEVKKAVADFGINPPRKLSIIQGFLLLCEWPLPAHRISDDRVWHYSSLAIQCGLQMGYHRPHYLHEYTDRLTEQPMPESTDGQERILAWIYCHISGYSIALIHGLPSLVRDDYVTLEASSAAFGHTPPWLARIPRKVLDTLRISRLDERVAQALGNSNLSPSGQLSATNTTSLFSVFLSELNELERNVTSRDAATTLRLHICRMRMCTFELQSKRTASSTTTRALAATDCYVSCMRIAEAVCTMPRNEVARWPFYLSFGYSFACICLIRLLSTEDGRSLDMNAGLTQISAVFRVASEINVSEDSLRQRFNQLVSFSVKDAHARRLQLSAPTDSKADETSVVHSRMGLSNWLHDSIVRAKQCGEIVSYVSDDERGEALRNRKGGDTPSHLSDGAREESAALISDPPSVDYSMFTSSDFDDILASFSEGEWSVPVDYFTAG</sequence>
<organism evidence="9 10">
    <name type="scientific">Athelia psychrophila</name>
    <dbReference type="NCBI Taxonomy" id="1759441"/>
    <lineage>
        <taxon>Eukaryota</taxon>
        <taxon>Fungi</taxon>
        <taxon>Dikarya</taxon>
        <taxon>Basidiomycota</taxon>
        <taxon>Agaricomycotina</taxon>
        <taxon>Agaricomycetes</taxon>
        <taxon>Agaricomycetidae</taxon>
        <taxon>Atheliales</taxon>
        <taxon>Atheliaceae</taxon>
        <taxon>Athelia</taxon>
    </lineage>
</organism>
<dbReference type="PANTHER" id="PTHR31845:SF21">
    <property type="entry name" value="REGULATORY PROTEIN LEU3"/>
    <property type="match status" value="1"/>
</dbReference>
<evidence type="ECO:0000256" key="4">
    <source>
        <dbReference type="ARBA" id="ARBA00023125"/>
    </source>
</evidence>
<evidence type="ECO:0000256" key="2">
    <source>
        <dbReference type="ARBA" id="ARBA00022723"/>
    </source>
</evidence>
<keyword evidence="2" id="KW-0479">Metal-binding</keyword>
<evidence type="ECO:0000256" key="6">
    <source>
        <dbReference type="ARBA" id="ARBA00023242"/>
    </source>
</evidence>
<dbReference type="PROSITE" id="PS00463">
    <property type="entry name" value="ZN2_CY6_FUNGAL_1"/>
    <property type="match status" value="1"/>
</dbReference>
<evidence type="ECO:0000256" key="5">
    <source>
        <dbReference type="ARBA" id="ARBA00023163"/>
    </source>
</evidence>
<evidence type="ECO:0000256" key="1">
    <source>
        <dbReference type="ARBA" id="ARBA00004123"/>
    </source>
</evidence>
<keyword evidence="3" id="KW-0805">Transcription regulation</keyword>
<dbReference type="Proteomes" id="UP000076532">
    <property type="component" value="Unassembled WGS sequence"/>
</dbReference>
<feature type="region of interest" description="Disordered" evidence="7">
    <location>
        <begin position="66"/>
        <end position="104"/>
    </location>
</feature>
<proteinExistence type="predicted"/>
<keyword evidence="6" id="KW-0539">Nucleus</keyword>
<comment type="subcellular location">
    <subcellularLocation>
        <location evidence="1">Nucleus</location>
    </subcellularLocation>
</comment>
<evidence type="ECO:0000259" key="8">
    <source>
        <dbReference type="PROSITE" id="PS50048"/>
    </source>
</evidence>
<dbReference type="InterPro" id="IPR007219">
    <property type="entry name" value="XnlR_reg_dom"/>
</dbReference>
<dbReference type="GO" id="GO:0006351">
    <property type="term" value="P:DNA-templated transcription"/>
    <property type="evidence" value="ECO:0007669"/>
    <property type="project" value="InterPro"/>
</dbReference>
<dbReference type="Gene3D" id="4.10.240.10">
    <property type="entry name" value="Zn(2)-C6 fungal-type DNA-binding domain"/>
    <property type="match status" value="1"/>
</dbReference>
<dbReference type="CDD" id="cd12148">
    <property type="entry name" value="fungal_TF_MHR"/>
    <property type="match status" value="1"/>
</dbReference>
<dbReference type="Pfam" id="PF04082">
    <property type="entry name" value="Fungal_trans"/>
    <property type="match status" value="1"/>
</dbReference>
<dbReference type="PROSITE" id="PS50048">
    <property type="entry name" value="ZN2_CY6_FUNGAL_2"/>
    <property type="match status" value="1"/>
</dbReference>
<dbReference type="InterPro" id="IPR051089">
    <property type="entry name" value="prtT"/>
</dbReference>
<feature type="region of interest" description="Disordered" evidence="7">
    <location>
        <begin position="591"/>
        <end position="613"/>
    </location>
</feature>
<dbReference type="GO" id="GO:0005634">
    <property type="term" value="C:nucleus"/>
    <property type="evidence" value="ECO:0007669"/>
    <property type="project" value="UniProtKB-SubCell"/>
</dbReference>
<dbReference type="EMBL" id="KV417621">
    <property type="protein sequence ID" value="KZP14161.1"/>
    <property type="molecule type" value="Genomic_DNA"/>
</dbReference>